<gene>
    <name evidence="1" type="ORF">ERS852408_02566</name>
</gene>
<evidence type="ECO:0000313" key="2">
    <source>
        <dbReference type="Proteomes" id="UP000095380"/>
    </source>
</evidence>
<dbReference type="EMBL" id="CYYM01000022">
    <property type="protein sequence ID" value="CUO61976.1"/>
    <property type="molecule type" value="Genomic_DNA"/>
</dbReference>
<dbReference type="AlphaFoldDB" id="A0A174GLQ5"/>
<name>A0A174GLQ5_9FIRM</name>
<dbReference type="InterPro" id="IPR046644">
    <property type="entry name" value="DUF6756"/>
</dbReference>
<dbReference type="Proteomes" id="UP000095380">
    <property type="component" value="Unassembled WGS sequence"/>
</dbReference>
<protein>
    <submittedName>
        <fullName evidence="1">Uncharacterized protein</fullName>
    </submittedName>
</protein>
<dbReference type="Pfam" id="PF20541">
    <property type="entry name" value="DUF6756"/>
    <property type="match status" value="1"/>
</dbReference>
<dbReference type="RefSeq" id="WP_055195570.1">
    <property type="nucleotide sequence ID" value="NZ_CYYM01000022.1"/>
</dbReference>
<reference evidence="1 2" key="1">
    <citation type="submission" date="2015-09" db="EMBL/GenBank/DDBJ databases">
        <authorList>
            <consortium name="Pathogen Informatics"/>
        </authorList>
    </citation>
    <scope>NUCLEOTIDE SEQUENCE [LARGE SCALE GENOMIC DNA]</scope>
    <source>
        <strain evidence="1 2">2789STDY5608851</strain>
    </source>
</reference>
<organism evidence="1 2">
    <name type="scientific">Dorea longicatena</name>
    <dbReference type="NCBI Taxonomy" id="88431"/>
    <lineage>
        <taxon>Bacteria</taxon>
        <taxon>Bacillati</taxon>
        <taxon>Bacillota</taxon>
        <taxon>Clostridia</taxon>
        <taxon>Lachnospirales</taxon>
        <taxon>Lachnospiraceae</taxon>
        <taxon>Dorea</taxon>
    </lineage>
</organism>
<proteinExistence type="predicted"/>
<sequence length="140" mass="16502">MGYIATEINRAITNNHLKSHLLPLVYVDDLRANIIKQYCTKNTTFIWECFKDYVSYQNSNAWSLICNYVKDNECIMFFNKSDDKNAFLIPNGTELYKILEDSFGFEFYITNQNHSYLLCFNHHDILYGAGEAKKWVLEIE</sequence>
<evidence type="ECO:0000313" key="1">
    <source>
        <dbReference type="EMBL" id="CUO61976.1"/>
    </source>
</evidence>
<accession>A0A174GLQ5</accession>